<dbReference type="EMBL" id="CP104377">
    <property type="protein sequence ID" value="UXC17960.1"/>
    <property type="molecule type" value="Genomic_DNA"/>
</dbReference>
<dbReference type="Proteomes" id="UP001058290">
    <property type="component" value="Chromosome"/>
</dbReference>
<organism evidence="2 3">
    <name type="scientific">Comamonas squillarum</name>
    <dbReference type="NCBI Taxonomy" id="2977320"/>
    <lineage>
        <taxon>Bacteria</taxon>
        <taxon>Pseudomonadati</taxon>
        <taxon>Pseudomonadota</taxon>
        <taxon>Betaproteobacteria</taxon>
        <taxon>Burkholderiales</taxon>
        <taxon>Comamonadaceae</taxon>
        <taxon>Comamonas</taxon>
    </lineage>
</organism>
<name>A0ABY5ZYZ5_9BURK</name>
<reference evidence="2" key="1">
    <citation type="submission" date="2022-09" db="EMBL/GenBank/DDBJ databases">
        <title>Bacterial diversity in gut of crayfish and pufferfish.</title>
        <authorList>
            <person name="Huang Y."/>
        </authorList>
    </citation>
    <scope>NUCLEOTIDE SEQUENCE</scope>
    <source>
        <strain evidence="2">PR12</strain>
    </source>
</reference>
<dbReference type="InterPro" id="IPR018640">
    <property type="entry name" value="DUF2063"/>
</dbReference>
<accession>A0ABY5ZYZ5</accession>
<evidence type="ECO:0000259" key="1">
    <source>
        <dbReference type="Pfam" id="PF09836"/>
    </source>
</evidence>
<dbReference type="RefSeq" id="WP_182344972.1">
    <property type="nucleotide sequence ID" value="NZ_CP104377.1"/>
</dbReference>
<proteinExistence type="predicted"/>
<protein>
    <submittedName>
        <fullName evidence="2">DNA-binding domain-containing protein</fullName>
    </submittedName>
</protein>
<keyword evidence="2" id="KW-0238">DNA-binding</keyword>
<dbReference type="GO" id="GO:0003677">
    <property type="term" value="F:DNA binding"/>
    <property type="evidence" value="ECO:0007669"/>
    <property type="project" value="UniProtKB-KW"/>
</dbReference>
<evidence type="ECO:0000313" key="3">
    <source>
        <dbReference type="Proteomes" id="UP001058290"/>
    </source>
</evidence>
<keyword evidence="3" id="KW-1185">Reference proteome</keyword>
<feature type="domain" description="Putative DNA-binding" evidence="1">
    <location>
        <begin position="3"/>
        <end position="85"/>
    </location>
</feature>
<sequence>MSAHFYDYVRGLSDQVPAGYSDNGMRAYRHLVHLGASQMVEAHFPELREQLGDEAWRELITAFVRDSRWSSPYYGDMKDAFLEFIARESTRED</sequence>
<dbReference type="Pfam" id="PF09836">
    <property type="entry name" value="DUF2063"/>
    <property type="match status" value="1"/>
</dbReference>
<dbReference type="InterPro" id="IPR044922">
    <property type="entry name" value="DUF2063_N_sf"/>
</dbReference>
<evidence type="ECO:0000313" key="2">
    <source>
        <dbReference type="EMBL" id="UXC17960.1"/>
    </source>
</evidence>
<dbReference type="Gene3D" id="1.10.150.690">
    <property type="entry name" value="DUF2063"/>
    <property type="match status" value="1"/>
</dbReference>
<gene>
    <name evidence="2" type="ORF">N4T19_20055</name>
</gene>